<evidence type="ECO:0000256" key="1">
    <source>
        <dbReference type="SAM" id="SignalP"/>
    </source>
</evidence>
<keyword evidence="3" id="KW-1185">Reference proteome</keyword>
<evidence type="ECO:0000313" key="2">
    <source>
        <dbReference type="EMBL" id="ORC93741.1"/>
    </source>
</evidence>
<organism evidence="2 3">
    <name type="scientific">Trypanosoma theileri</name>
    <dbReference type="NCBI Taxonomy" id="67003"/>
    <lineage>
        <taxon>Eukaryota</taxon>
        <taxon>Discoba</taxon>
        <taxon>Euglenozoa</taxon>
        <taxon>Kinetoplastea</taxon>
        <taxon>Metakinetoplastina</taxon>
        <taxon>Trypanosomatida</taxon>
        <taxon>Trypanosomatidae</taxon>
        <taxon>Trypanosoma</taxon>
    </lineage>
</organism>
<dbReference type="EMBL" id="NBCO01000001">
    <property type="protein sequence ID" value="ORC93741.1"/>
    <property type="molecule type" value="Genomic_DNA"/>
</dbReference>
<dbReference type="AlphaFoldDB" id="A0A1X0PA87"/>
<comment type="caution">
    <text evidence="2">The sequence shown here is derived from an EMBL/GenBank/DDBJ whole genome shotgun (WGS) entry which is preliminary data.</text>
</comment>
<dbReference type="GeneID" id="39981079"/>
<dbReference type="Proteomes" id="UP000192257">
    <property type="component" value="Unassembled WGS sequence"/>
</dbReference>
<evidence type="ECO:0000313" key="3">
    <source>
        <dbReference type="Proteomes" id="UP000192257"/>
    </source>
</evidence>
<dbReference type="RefSeq" id="XP_028887807.1">
    <property type="nucleotide sequence ID" value="XM_029021299.1"/>
</dbReference>
<evidence type="ECO:0008006" key="4">
    <source>
        <dbReference type="Google" id="ProtNLM"/>
    </source>
</evidence>
<feature type="signal peptide" evidence="1">
    <location>
        <begin position="1"/>
        <end position="22"/>
    </location>
</feature>
<protein>
    <recommendedName>
        <fullName evidence="4">Nucleoside phosphorylase domain-containing protein</fullName>
    </recommendedName>
</protein>
<dbReference type="OrthoDB" id="544230at2759"/>
<accession>A0A1X0PA87</accession>
<feature type="chain" id="PRO_5012281227" description="Nucleoside phosphorylase domain-containing protein" evidence="1">
    <location>
        <begin position="23"/>
        <end position="384"/>
    </location>
</feature>
<name>A0A1X0PA87_9TRYP</name>
<dbReference type="VEuPathDB" id="TriTrypDB:TM35_000016180"/>
<keyword evidence="1" id="KW-0732">Signal</keyword>
<sequence>MFARASLLLALGVFLSYLYVPSKPNESTSDVNITNKTQKVHMFLCADNGTYSGRHELHYIKDAMEDIRSVEIADCQTAFFGYLVKSTGERLPSLIVTTGIYVVSAAACTVNLMQDPRYEALSIVYLGTAGISPTVGGWNPNVVGGCGVLEKPNKNHLGSVCVTNAALLQECGICYEETVKSECSRPNCVRHNDTTFFGRCAYRHPTSLASMMREAMKGKEFPAPSSTVKEGMESFWKAHSAVEDRTPPATPQLLNCAETDTSQILAGARSDLLCREYSHDLLPDIPLEDHTCVQAMEGFGFLHVMSRYPHVPIALVRAGSNYNMYPMSIIGKDDDGTPIWSQNTTFMTEEEYNEYTRASYRYAVLTASTVVLNYFTGSPAVSVE</sequence>
<reference evidence="2 3" key="1">
    <citation type="submission" date="2017-03" db="EMBL/GenBank/DDBJ databases">
        <title>An alternative strategy for trypanosome survival in the mammalian bloodstream revealed through genome and transcriptome analysis of the ubiquitous bovine parasite Trypanosoma (Megatrypanum) theileri.</title>
        <authorList>
            <person name="Kelly S."/>
            <person name="Ivens A."/>
            <person name="Mott A."/>
            <person name="O'Neill E."/>
            <person name="Emms D."/>
            <person name="Macleod O."/>
            <person name="Voorheis P."/>
            <person name="Matthews J."/>
            <person name="Matthews K."/>
            <person name="Carrington M."/>
        </authorList>
    </citation>
    <scope>NUCLEOTIDE SEQUENCE [LARGE SCALE GENOMIC DNA]</scope>
    <source>
        <strain evidence="2">Edinburgh</strain>
    </source>
</reference>
<gene>
    <name evidence="2" type="ORF">TM35_000016180</name>
</gene>
<proteinExistence type="predicted"/>